<accession>A0A8D8H9I3</accession>
<reference evidence="1" key="1">
    <citation type="submission" date="2021-05" db="EMBL/GenBank/DDBJ databases">
        <authorList>
            <person name="Alioto T."/>
            <person name="Alioto T."/>
            <person name="Gomez Garrido J."/>
        </authorList>
    </citation>
    <scope>NUCLEOTIDE SEQUENCE</scope>
</reference>
<proteinExistence type="predicted"/>
<sequence>MVSFAFLLRPVAHKTRFKPIQRRPKVPIVVTAASSVIFSSLARPKQHLSPLRNQRRQIFQRKAPAINHRQPEALVPVNFTFRIKRPLKAARFHLRRPKLPNHNVVK</sequence>
<protein>
    <submittedName>
        <fullName evidence="1">(northern house mosquito) hypothetical protein</fullName>
    </submittedName>
</protein>
<dbReference type="EMBL" id="HBUE01203252">
    <property type="protein sequence ID" value="CAG6530820.1"/>
    <property type="molecule type" value="Transcribed_RNA"/>
</dbReference>
<evidence type="ECO:0000313" key="1">
    <source>
        <dbReference type="EMBL" id="CAG6530820.1"/>
    </source>
</evidence>
<name>A0A8D8H9I3_CULPI</name>
<dbReference type="AlphaFoldDB" id="A0A8D8H9I3"/>
<organism evidence="1">
    <name type="scientific">Culex pipiens</name>
    <name type="common">House mosquito</name>
    <dbReference type="NCBI Taxonomy" id="7175"/>
    <lineage>
        <taxon>Eukaryota</taxon>
        <taxon>Metazoa</taxon>
        <taxon>Ecdysozoa</taxon>
        <taxon>Arthropoda</taxon>
        <taxon>Hexapoda</taxon>
        <taxon>Insecta</taxon>
        <taxon>Pterygota</taxon>
        <taxon>Neoptera</taxon>
        <taxon>Endopterygota</taxon>
        <taxon>Diptera</taxon>
        <taxon>Nematocera</taxon>
        <taxon>Culicoidea</taxon>
        <taxon>Culicidae</taxon>
        <taxon>Culicinae</taxon>
        <taxon>Culicini</taxon>
        <taxon>Culex</taxon>
        <taxon>Culex</taxon>
    </lineage>
</organism>
<dbReference type="EMBL" id="HBUE01309447">
    <property type="protein sequence ID" value="CAG6582654.1"/>
    <property type="molecule type" value="Transcribed_RNA"/>
</dbReference>